<evidence type="ECO:0000313" key="5">
    <source>
        <dbReference type="EMBL" id="EDO37814.1"/>
    </source>
</evidence>
<feature type="domain" description="GFO/IDH/MocA-like oxidoreductase" evidence="4">
    <location>
        <begin position="145"/>
        <end position="257"/>
    </location>
</feature>
<dbReference type="Proteomes" id="UP000001593">
    <property type="component" value="Unassembled WGS sequence"/>
</dbReference>
<accession>A7SEM3</accession>
<dbReference type="SUPFAM" id="SSF55347">
    <property type="entry name" value="Glyceraldehyde-3-phosphate dehydrogenase-like, C-terminal domain"/>
    <property type="match status" value="1"/>
</dbReference>
<dbReference type="GO" id="GO:0006740">
    <property type="term" value="P:NADPH regeneration"/>
    <property type="evidence" value="ECO:0000318"/>
    <property type="project" value="GO_Central"/>
</dbReference>
<comment type="similarity">
    <text evidence="1">Belongs to the Gfo/Idh/MocA family.</text>
</comment>
<feature type="domain" description="Gfo/Idh/MocA-like oxidoreductase N-terminal" evidence="3">
    <location>
        <begin position="13"/>
        <end position="127"/>
    </location>
</feature>
<protein>
    <recommendedName>
        <fullName evidence="7">Inositol 2-dehydrogenase</fullName>
    </recommendedName>
</protein>
<dbReference type="HOGENOM" id="CLU_023194_0_3_1"/>
<evidence type="ECO:0000256" key="1">
    <source>
        <dbReference type="ARBA" id="ARBA00010928"/>
    </source>
</evidence>
<dbReference type="PhylomeDB" id="A7SEM3"/>
<dbReference type="Gene3D" id="3.40.50.720">
    <property type="entry name" value="NAD(P)-binding Rossmann-like Domain"/>
    <property type="match status" value="1"/>
</dbReference>
<dbReference type="AlphaFoldDB" id="A7SEM3"/>
<gene>
    <name evidence="5" type="ORF">NEMVEDRAFT_v1g188927</name>
</gene>
<dbReference type="GO" id="GO:0000166">
    <property type="term" value="F:nucleotide binding"/>
    <property type="evidence" value="ECO:0007669"/>
    <property type="project" value="InterPro"/>
</dbReference>
<dbReference type="OrthoDB" id="64915at2759"/>
<dbReference type="OMA" id="VNCKYGY"/>
<dbReference type="InterPro" id="IPR000683">
    <property type="entry name" value="Gfo/Idh/MocA-like_OxRdtase_N"/>
</dbReference>
<dbReference type="InterPro" id="IPR036291">
    <property type="entry name" value="NAD(P)-bd_dom_sf"/>
</dbReference>
<sequence length="340" mass="36748">MATSTERVGIALFALGRAGMIHAGNLIANSRAELKYIIEEDTLRAEKYLQERKTHAKVLQFCEASVALSDPSVKAVLVCTPTPLHEQCVLMALRAGKAVFCEKPLSRSIDGTALCYNEAEKAGLPLFCAFNRRFDPGIRSIIKSVLGGKIGRVHMIKQTSRDASPPSYEYVKSSGGIFHDSAVHDLDVTLTIAGEAPLTIHAVGSSFVPHIKKAGDVDSVVITLKFPSGALAQIDLDRSSPCGYDQRLEVLGESGMLQNGNKRANEVTVFTSAGNTQSPILGSFAERYAESYERELEHFLDVVLGKAVCEVTRKSVLLASEVATACQESLVTGRVMTFQN</sequence>
<dbReference type="eggNOG" id="KOG2741">
    <property type="taxonomic scope" value="Eukaryota"/>
</dbReference>
<dbReference type="GO" id="GO:0016491">
    <property type="term" value="F:oxidoreductase activity"/>
    <property type="evidence" value="ECO:0000318"/>
    <property type="project" value="GO_Central"/>
</dbReference>
<evidence type="ECO:0000313" key="6">
    <source>
        <dbReference type="Proteomes" id="UP000001593"/>
    </source>
</evidence>
<dbReference type="SUPFAM" id="SSF51735">
    <property type="entry name" value="NAD(P)-binding Rossmann-fold domains"/>
    <property type="match status" value="1"/>
</dbReference>
<name>A7SEM3_NEMVE</name>
<dbReference type="Pfam" id="PF22725">
    <property type="entry name" value="GFO_IDH_MocA_C3"/>
    <property type="match status" value="1"/>
</dbReference>
<evidence type="ECO:0000259" key="3">
    <source>
        <dbReference type="Pfam" id="PF01408"/>
    </source>
</evidence>
<dbReference type="PANTHER" id="PTHR42840:SF3">
    <property type="entry name" value="BINDING ROSSMANN FOLD OXIDOREDUCTASE, PUTATIVE (AFU_ORTHOLOGUE AFUA_2G10240)-RELATED"/>
    <property type="match status" value="1"/>
</dbReference>
<keyword evidence="6" id="KW-1185">Reference proteome</keyword>
<dbReference type="Pfam" id="PF01408">
    <property type="entry name" value="GFO_IDH_MocA"/>
    <property type="match status" value="1"/>
</dbReference>
<dbReference type="Gene3D" id="3.30.360.10">
    <property type="entry name" value="Dihydrodipicolinate Reductase, domain 2"/>
    <property type="match status" value="1"/>
</dbReference>
<evidence type="ECO:0008006" key="7">
    <source>
        <dbReference type="Google" id="ProtNLM"/>
    </source>
</evidence>
<proteinExistence type="inferred from homology"/>
<dbReference type="KEGG" id="nve:5509357"/>
<dbReference type="InParanoid" id="A7SEM3"/>
<dbReference type="STRING" id="45351.A7SEM3"/>
<keyword evidence="2" id="KW-0560">Oxidoreductase</keyword>
<evidence type="ECO:0000259" key="4">
    <source>
        <dbReference type="Pfam" id="PF22725"/>
    </source>
</evidence>
<dbReference type="InterPro" id="IPR055170">
    <property type="entry name" value="GFO_IDH_MocA-like_dom"/>
</dbReference>
<organism evidence="5 6">
    <name type="scientific">Nematostella vectensis</name>
    <name type="common">Starlet sea anemone</name>
    <dbReference type="NCBI Taxonomy" id="45351"/>
    <lineage>
        <taxon>Eukaryota</taxon>
        <taxon>Metazoa</taxon>
        <taxon>Cnidaria</taxon>
        <taxon>Anthozoa</taxon>
        <taxon>Hexacorallia</taxon>
        <taxon>Actiniaria</taxon>
        <taxon>Edwardsiidae</taxon>
        <taxon>Nematostella</taxon>
    </lineage>
</organism>
<reference evidence="5 6" key="1">
    <citation type="journal article" date="2007" name="Science">
        <title>Sea anemone genome reveals ancestral eumetazoan gene repertoire and genomic organization.</title>
        <authorList>
            <person name="Putnam N.H."/>
            <person name="Srivastava M."/>
            <person name="Hellsten U."/>
            <person name="Dirks B."/>
            <person name="Chapman J."/>
            <person name="Salamov A."/>
            <person name="Terry A."/>
            <person name="Shapiro H."/>
            <person name="Lindquist E."/>
            <person name="Kapitonov V.V."/>
            <person name="Jurka J."/>
            <person name="Genikhovich G."/>
            <person name="Grigoriev I.V."/>
            <person name="Lucas S.M."/>
            <person name="Steele R.E."/>
            <person name="Finnerty J.R."/>
            <person name="Technau U."/>
            <person name="Martindale M.Q."/>
            <person name="Rokhsar D.S."/>
        </authorList>
    </citation>
    <scope>NUCLEOTIDE SEQUENCE [LARGE SCALE GENOMIC DNA]</scope>
    <source>
        <strain evidence="6">CH2 X CH6</strain>
    </source>
</reference>
<dbReference type="PANTHER" id="PTHR42840">
    <property type="entry name" value="NAD(P)-BINDING ROSSMANN-FOLD SUPERFAMILY PROTEIN-RELATED"/>
    <property type="match status" value="1"/>
</dbReference>
<evidence type="ECO:0000256" key="2">
    <source>
        <dbReference type="ARBA" id="ARBA00023002"/>
    </source>
</evidence>
<dbReference type="EMBL" id="DS469638">
    <property type="protein sequence ID" value="EDO37814.1"/>
    <property type="molecule type" value="Genomic_DNA"/>
</dbReference>